<dbReference type="RefSeq" id="WP_104522326.1">
    <property type="nucleotide sequence ID" value="NZ_NHRY01000266.1"/>
</dbReference>
<evidence type="ECO:0000313" key="1">
    <source>
        <dbReference type="EMBL" id="PPQ26779.1"/>
    </source>
</evidence>
<dbReference type="EMBL" id="NHRY01000266">
    <property type="protein sequence ID" value="PPQ26779.1"/>
    <property type="molecule type" value="Genomic_DNA"/>
</dbReference>
<dbReference type="InterPro" id="IPR019270">
    <property type="entry name" value="DUF2283"/>
</dbReference>
<dbReference type="OrthoDB" id="9799670at2"/>
<accession>A0A2S6MWP7</accession>
<proteinExistence type="predicted"/>
<comment type="caution">
    <text evidence="1">The sequence shown here is derived from an EMBL/GenBank/DDBJ whole genome shotgun (WGS) entry which is preliminary data.</text>
</comment>
<evidence type="ECO:0000313" key="2">
    <source>
        <dbReference type="Proteomes" id="UP000239724"/>
    </source>
</evidence>
<dbReference type="PANTHER" id="PTHR37029">
    <property type="entry name" value="SSR1768 PROTEIN"/>
    <property type="match status" value="1"/>
</dbReference>
<evidence type="ECO:0008006" key="3">
    <source>
        <dbReference type="Google" id="ProtNLM"/>
    </source>
</evidence>
<dbReference type="AlphaFoldDB" id="A0A2S6MWP7"/>
<protein>
    <recommendedName>
        <fullName evidence="3">DUF2283 domain-containing protein</fullName>
    </recommendedName>
</protein>
<organism evidence="1 2">
    <name type="scientific">Rhodopila globiformis</name>
    <name type="common">Rhodopseudomonas globiformis</name>
    <dbReference type="NCBI Taxonomy" id="1071"/>
    <lineage>
        <taxon>Bacteria</taxon>
        <taxon>Pseudomonadati</taxon>
        <taxon>Pseudomonadota</taxon>
        <taxon>Alphaproteobacteria</taxon>
        <taxon>Acetobacterales</taxon>
        <taxon>Acetobacteraceae</taxon>
        <taxon>Rhodopila</taxon>
    </lineage>
</organism>
<dbReference type="PANTHER" id="PTHR37029:SF1">
    <property type="entry name" value="SSR1768 PROTEIN"/>
    <property type="match status" value="1"/>
</dbReference>
<reference evidence="1 2" key="1">
    <citation type="journal article" date="2018" name="Arch. Microbiol.">
        <title>New insights into the metabolic potential of the phototrophic purple bacterium Rhodopila globiformis DSM 161(T) from its draft genome sequence and evidence for a vanadium-dependent nitrogenase.</title>
        <authorList>
            <person name="Imhoff J.F."/>
            <person name="Rahn T."/>
            <person name="Kunzel S."/>
            <person name="Neulinger S.C."/>
        </authorList>
    </citation>
    <scope>NUCLEOTIDE SEQUENCE [LARGE SCALE GENOMIC DNA]</scope>
    <source>
        <strain evidence="1 2">DSM 161</strain>
    </source>
</reference>
<name>A0A2S6MWP7_RHOGL</name>
<keyword evidence="2" id="KW-1185">Reference proteome</keyword>
<dbReference type="Proteomes" id="UP000239724">
    <property type="component" value="Unassembled WGS sequence"/>
</dbReference>
<dbReference type="Pfam" id="PF10049">
    <property type="entry name" value="DUF2283"/>
    <property type="match status" value="1"/>
</dbReference>
<sequence length="64" mass="7035">MMRTSYDPEADAMFVWFAPEGTASATTKEVAPGILLDFDTAGNVVGIEILDVRERVMEQRDKAA</sequence>
<gene>
    <name evidence="1" type="ORF">CCS01_29035</name>
</gene>